<keyword evidence="1" id="KW-0472">Membrane</keyword>
<sequence>MKKMLYCILGCVSVGLGAAGTVLPVLPTVPFLMLGAFCFARSSKKLENWFKNTKLYKNNLADFAAGRGMTKRTKCRIMAVVTLLMSIGFILMGAKGIVAGCIVLGCVWVFHLVYFLFGVKTIPAAKGREV</sequence>
<proteinExistence type="predicted"/>
<reference evidence="2" key="1">
    <citation type="submission" date="2019-11" db="EMBL/GenBank/DDBJ databases">
        <authorList>
            <person name="Feng L."/>
        </authorList>
    </citation>
    <scope>NUCLEOTIDE SEQUENCE</scope>
    <source>
        <strain evidence="2">BgluceraseaLFYP119</strain>
    </source>
</reference>
<dbReference type="PIRSF" id="PIRSF016789">
    <property type="entry name" value="DUF454"/>
    <property type="match status" value="1"/>
</dbReference>
<dbReference type="RefSeq" id="WP_412110061.1">
    <property type="nucleotide sequence ID" value="NZ_CACRST010000019.1"/>
</dbReference>
<feature type="transmembrane region" description="Helical" evidence="1">
    <location>
        <begin position="97"/>
        <end position="119"/>
    </location>
</feature>
<feature type="transmembrane region" description="Helical" evidence="1">
    <location>
        <begin position="75"/>
        <end position="91"/>
    </location>
</feature>
<evidence type="ECO:0000313" key="2">
    <source>
        <dbReference type="EMBL" id="VYT16982.1"/>
    </source>
</evidence>
<dbReference type="GO" id="GO:0005886">
    <property type="term" value="C:plasma membrane"/>
    <property type="evidence" value="ECO:0007669"/>
    <property type="project" value="TreeGrafter"/>
</dbReference>
<dbReference type="Pfam" id="PF04304">
    <property type="entry name" value="DUF454"/>
    <property type="match status" value="1"/>
</dbReference>
<evidence type="ECO:0000256" key="1">
    <source>
        <dbReference type="SAM" id="Phobius"/>
    </source>
</evidence>
<dbReference type="EMBL" id="CACRST010000019">
    <property type="protein sequence ID" value="VYT16982.1"/>
    <property type="molecule type" value="Genomic_DNA"/>
</dbReference>
<dbReference type="InterPro" id="IPR007401">
    <property type="entry name" value="DUF454"/>
</dbReference>
<dbReference type="PANTHER" id="PTHR35813">
    <property type="entry name" value="INNER MEMBRANE PROTEIN YBAN"/>
    <property type="match status" value="1"/>
</dbReference>
<keyword evidence="1" id="KW-0812">Transmembrane</keyword>
<gene>
    <name evidence="2" type="primary">ybaN</name>
    <name evidence="2" type="ORF">BGLFYP119_02087</name>
</gene>
<keyword evidence="1" id="KW-1133">Transmembrane helix</keyword>
<dbReference type="AlphaFoldDB" id="A0A6N2UJI3"/>
<accession>A0A6N2UJI3</accession>
<dbReference type="PANTHER" id="PTHR35813:SF1">
    <property type="entry name" value="INNER MEMBRANE PROTEIN YBAN"/>
    <property type="match status" value="1"/>
</dbReference>
<name>A0A6N2UJI3_9FIRM</name>
<organism evidence="2">
    <name type="scientific">Blautia glucerasea</name>
    <dbReference type="NCBI Taxonomy" id="536633"/>
    <lineage>
        <taxon>Bacteria</taxon>
        <taxon>Bacillati</taxon>
        <taxon>Bacillota</taxon>
        <taxon>Clostridia</taxon>
        <taxon>Lachnospirales</taxon>
        <taxon>Lachnospiraceae</taxon>
        <taxon>Blautia</taxon>
    </lineage>
</organism>
<protein>
    <submittedName>
        <fullName evidence="2">Inner membrane protein YbaN</fullName>
    </submittedName>
</protein>